<dbReference type="PANTHER" id="PTHR11533:SF174">
    <property type="entry name" value="PUROMYCIN-SENSITIVE AMINOPEPTIDASE-RELATED"/>
    <property type="match status" value="1"/>
</dbReference>
<feature type="binding site" evidence="12">
    <location>
        <position position="292"/>
    </location>
    <ligand>
        <name>Zn(2+)</name>
        <dbReference type="ChEBI" id="CHEBI:29105"/>
        <note>catalytic</note>
    </ligand>
</feature>
<dbReference type="Gene3D" id="2.60.40.1730">
    <property type="entry name" value="tricorn interacting facor f3 domain"/>
    <property type="match status" value="1"/>
</dbReference>
<dbReference type="PRINTS" id="PR00756">
    <property type="entry name" value="ALADIPTASE"/>
</dbReference>
<feature type="site" description="Transition state stabilizer" evidence="13">
    <location>
        <position position="379"/>
    </location>
</feature>
<dbReference type="GO" id="GO:0016285">
    <property type="term" value="F:alanyl aminopeptidase activity"/>
    <property type="evidence" value="ECO:0007669"/>
    <property type="project" value="UniProtKB-EC"/>
</dbReference>
<dbReference type="OrthoDB" id="100605at2"/>
<feature type="binding site" evidence="12">
    <location>
        <position position="315"/>
    </location>
    <ligand>
        <name>Zn(2+)</name>
        <dbReference type="ChEBI" id="CHEBI:29105"/>
        <note>catalytic</note>
    </ligand>
</feature>
<evidence type="ECO:0000256" key="6">
    <source>
        <dbReference type="ARBA" id="ARBA00022723"/>
    </source>
</evidence>
<feature type="active site" description="Proton acceptor" evidence="11">
    <location>
        <position position="293"/>
    </location>
</feature>
<comment type="function">
    <text evidence="10">Aminopeptidase with broad substrate specificity to several peptides. It has more affinity for oligopeptides than for dipeptides. It plays an essential role in the metabolism, it may be involved in nitrogen supply or protein turnover.</text>
</comment>
<dbReference type="GO" id="GO:0016020">
    <property type="term" value="C:membrane"/>
    <property type="evidence" value="ECO:0007669"/>
    <property type="project" value="TreeGrafter"/>
</dbReference>
<evidence type="ECO:0000256" key="2">
    <source>
        <dbReference type="ARBA" id="ARBA00010136"/>
    </source>
</evidence>
<dbReference type="PANTHER" id="PTHR11533">
    <property type="entry name" value="PROTEASE M1 ZINC METALLOPROTEASE"/>
    <property type="match status" value="1"/>
</dbReference>
<dbReference type="InterPro" id="IPR001930">
    <property type="entry name" value="Peptidase_M1"/>
</dbReference>
<keyword evidence="9 14" id="KW-0482">Metalloprotease</keyword>
<gene>
    <name evidence="18" type="ORF">E5983_02080</name>
</gene>
<evidence type="ECO:0000313" key="18">
    <source>
        <dbReference type="EMBL" id="MVX58440.1"/>
    </source>
</evidence>
<evidence type="ECO:0000256" key="4">
    <source>
        <dbReference type="ARBA" id="ARBA00022438"/>
    </source>
</evidence>
<feature type="domain" description="Aminopeptidase N-like N-terminal" evidence="17">
    <location>
        <begin position="12"/>
        <end position="185"/>
    </location>
</feature>
<name>A0A7X3G797_9STRE</name>
<evidence type="ECO:0000256" key="10">
    <source>
        <dbReference type="ARBA" id="ARBA00057504"/>
    </source>
</evidence>
<dbReference type="GO" id="GO:0006508">
    <property type="term" value="P:proteolysis"/>
    <property type="evidence" value="ECO:0007669"/>
    <property type="project" value="UniProtKB-KW"/>
</dbReference>
<sequence>MTELQRLYQGFQPEHYSLELMVDRKARTFSGQVTIQGHLSGSELALHQKELEIVSLAVAGQDCDFVVEEEQDLVRAAGLEPGDVSVVVNYRGKINDRMTGIYPSYYRLDDQDKEIISTQFESHFAREAFPCIDEPEAKATFDLTLRFDQVEGEIALSNMPEQVPGQGAQTGVWTFERTPRMSTYLLAFGIGDLQGITDRTERGTLVGVYASKAHPERNLEFALDIAKRVIAFYEDYFDVPYPIPQSLHLALPDFSSGAMENWGLVTYREVYLLVDANSSFHSRQQVALVIAHEVAHQWFGNLVTMEWWDDLWLNESFANMMEYVSVDHLEPGWNILEDFQTSGIPLSLRRDATDGVQSVHVQVNHPDEVNTLFDPAIVYAKGSRLMHMLHRWLGDQAFSQGLGDYFRKHQYGNTVGADLWAALEAASGKEVGAFMESWLEQPGYPVVTVALEGDDLVLTQEQFFLGQGEDKGRLWHIPLNSNWQGLPDMMTTGRLVIPGYAALAAANAEAGALRFNDGNTAHYICDYQGLIGASLVEKIADLDAISRLQLVQEQQLLAEAGRISYASLVALMKKWPEEKAFIVLSAWANVVRALARFVDQDKEAQAALDQKISQLFGPVVQTLGVVPQAGEAEQDELVRQVALGQLVEAGDVPVVEEVAALFEQYQEHLEDTPASIRSQVLINQMKSAESAELVELYLALYKNATDGTFQRQLAAALSYAQEEEHLQLLLSKWQDKSVVKPQDLAMSWYRAFLLQAKASSLAWDWAGRNWDWIVDALGGDMSFDKYIIYPANSFHRQDQLQAYKDFFQPKLDDLSMQRNIIMGMNEIEARVALMERDREQVLAALKAN</sequence>
<dbReference type="InterPro" id="IPR027268">
    <property type="entry name" value="Peptidase_M4/M1_CTD_sf"/>
</dbReference>
<accession>A0A7X3G797</accession>
<proteinExistence type="inferred from homology"/>
<keyword evidence="7 14" id="KW-0378">Hydrolase</keyword>
<dbReference type="SUPFAM" id="SSF63737">
    <property type="entry name" value="Leukotriene A4 hydrolase N-terminal domain"/>
    <property type="match status" value="1"/>
</dbReference>
<dbReference type="CDD" id="cd09601">
    <property type="entry name" value="M1_APN-Q_like"/>
    <property type="match status" value="1"/>
</dbReference>
<comment type="caution">
    <text evidence="18">The sequence shown here is derived from an EMBL/GenBank/DDBJ whole genome shotgun (WGS) entry which is preliminary data.</text>
</comment>
<dbReference type="GO" id="GO:0043171">
    <property type="term" value="P:peptide catabolic process"/>
    <property type="evidence" value="ECO:0007669"/>
    <property type="project" value="TreeGrafter"/>
</dbReference>
<dbReference type="Pfam" id="PF17900">
    <property type="entry name" value="Peptidase_M1_N"/>
    <property type="match status" value="1"/>
</dbReference>
<keyword evidence="4 14" id="KW-0031">Aminopeptidase</keyword>
<evidence type="ECO:0000256" key="5">
    <source>
        <dbReference type="ARBA" id="ARBA00022670"/>
    </source>
</evidence>
<dbReference type="GO" id="GO:0005737">
    <property type="term" value="C:cytoplasm"/>
    <property type="evidence" value="ECO:0007669"/>
    <property type="project" value="TreeGrafter"/>
</dbReference>
<dbReference type="FunFam" id="1.10.390.10:FF:000013">
    <property type="entry name" value="Aminopeptidase N"/>
    <property type="match status" value="1"/>
</dbReference>
<dbReference type="InterPro" id="IPR050344">
    <property type="entry name" value="Peptidase_M1_aminopeptidases"/>
</dbReference>
<dbReference type="Gene3D" id="1.25.50.20">
    <property type="match status" value="1"/>
</dbReference>
<dbReference type="Pfam" id="PF11838">
    <property type="entry name" value="ERAP1_C"/>
    <property type="match status" value="1"/>
</dbReference>
<feature type="binding site" evidence="12">
    <location>
        <position position="296"/>
    </location>
    <ligand>
        <name>Zn(2+)</name>
        <dbReference type="ChEBI" id="CHEBI:29105"/>
        <note>catalytic</note>
    </ligand>
</feature>
<protein>
    <recommendedName>
        <fullName evidence="14">Aminopeptidase</fullName>
        <ecNumber evidence="14">3.4.11.-</ecNumber>
    </recommendedName>
</protein>
<dbReference type="InterPro" id="IPR045357">
    <property type="entry name" value="Aminopeptidase_N-like_N"/>
</dbReference>
<dbReference type="Proteomes" id="UP000461595">
    <property type="component" value="Unassembled WGS sequence"/>
</dbReference>
<evidence type="ECO:0000256" key="11">
    <source>
        <dbReference type="PIRSR" id="PIRSR634016-1"/>
    </source>
</evidence>
<keyword evidence="5 14" id="KW-0645">Protease</keyword>
<dbReference type="GO" id="GO:0042277">
    <property type="term" value="F:peptide binding"/>
    <property type="evidence" value="ECO:0007669"/>
    <property type="project" value="TreeGrafter"/>
</dbReference>
<evidence type="ECO:0000256" key="8">
    <source>
        <dbReference type="ARBA" id="ARBA00022833"/>
    </source>
</evidence>
<dbReference type="Gene3D" id="2.60.40.1910">
    <property type="match status" value="1"/>
</dbReference>
<evidence type="ECO:0000256" key="14">
    <source>
        <dbReference type="RuleBase" id="RU364040"/>
    </source>
</evidence>
<dbReference type="AlphaFoldDB" id="A0A7X3G797"/>
<dbReference type="InterPro" id="IPR024571">
    <property type="entry name" value="ERAP1-like_C_dom"/>
</dbReference>
<dbReference type="InterPro" id="IPR014782">
    <property type="entry name" value="Peptidase_M1_dom"/>
</dbReference>
<dbReference type="RefSeq" id="WP_160332265.1">
    <property type="nucleotide sequence ID" value="NZ_WSRS01000010.1"/>
</dbReference>
<comment type="similarity">
    <text evidence="2 14">Belongs to the peptidase M1 family.</text>
</comment>
<evidence type="ECO:0000256" key="1">
    <source>
        <dbReference type="ARBA" id="ARBA00000098"/>
    </source>
</evidence>
<comment type="cofactor">
    <cofactor evidence="12 14">
        <name>Zn(2+)</name>
        <dbReference type="ChEBI" id="CHEBI:29105"/>
    </cofactor>
    <text evidence="12 14">Binds 1 zinc ion per subunit.</text>
</comment>
<dbReference type="Pfam" id="PF01433">
    <property type="entry name" value="Peptidase_M1"/>
    <property type="match status" value="1"/>
</dbReference>
<dbReference type="InterPro" id="IPR042097">
    <property type="entry name" value="Aminopeptidase_N-like_N_sf"/>
</dbReference>
<keyword evidence="8 12" id="KW-0862">Zinc</keyword>
<evidence type="ECO:0000259" key="15">
    <source>
        <dbReference type="Pfam" id="PF01433"/>
    </source>
</evidence>
<dbReference type="GO" id="GO:0008270">
    <property type="term" value="F:zinc ion binding"/>
    <property type="evidence" value="ECO:0007669"/>
    <property type="project" value="UniProtKB-UniRule"/>
</dbReference>
<evidence type="ECO:0000256" key="13">
    <source>
        <dbReference type="PIRSR" id="PIRSR634016-4"/>
    </source>
</evidence>
<dbReference type="Gene3D" id="1.10.390.10">
    <property type="entry name" value="Neutral Protease Domain 2"/>
    <property type="match status" value="1"/>
</dbReference>
<evidence type="ECO:0000259" key="17">
    <source>
        <dbReference type="Pfam" id="PF17900"/>
    </source>
</evidence>
<dbReference type="GO" id="GO:0005615">
    <property type="term" value="C:extracellular space"/>
    <property type="evidence" value="ECO:0007669"/>
    <property type="project" value="TreeGrafter"/>
</dbReference>
<reference evidence="18 19" key="1">
    <citation type="submission" date="2019-12" db="EMBL/GenBank/DDBJ databases">
        <title>Microbes associate with the intestines of laboratory mice.</title>
        <authorList>
            <person name="Navarre W."/>
            <person name="Wong E."/>
        </authorList>
    </citation>
    <scope>NUCLEOTIDE SEQUENCE [LARGE SCALE GENOMIC DNA]</scope>
    <source>
        <strain evidence="18 19">NM51_B2-22</strain>
    </source>
</reference>
<evidence type="ECO:0000256" key="9">
    <source>
        <dbReference type="ARBA" id="ARBA00023049"/>
    </source>
</evidence>
<comment type="catalytic activity">
    <reaction evidence="1">
        <text>Release of an N-terminal amino acid, Xaa-|-Yaa- from a peptide, amide or arylamide. Xaa is preferably Ala, but may be most amino acids including Pro (slow action). When a terminal hydrophobic residue is followed by a prolyl residue, the two may be released as an intact Xaa-Pro dipeptide.</text>
        <dbReference type="EC" id="3.4.11.2"/>
    </reaction>
</comment>
<evidence type="ECO:0000256" key="12">
    <source>
        <dbReference type="PIRSR" id="PIRSR634016-3"/>
    </source>
</evidence>
<comment type="subunit">
    <text evidence="3">Monomer.</text>
</comment>
<organism evidence="18 19">
    <name type="scientific">Streptococcus danieliae</name>
    <dbReference type="NCBI Taxonomy" id="747656"/>
    <lineage>
        <taxon>Bacteria</taxon>
        <taxon>Bacillati</taxon>
        <taxon>Bacillota</taxon>
        <taxon>Bacilli</taxon>
        <taxon>Lactobacillales</taxon>
        <taxon>Streptococcaceae</taxon>
        <taxon>Streptococcus</taxon>
    </lineage>
</organism>
<evidence type="ECO:0000259" key="16">
    <source>
        <dbReference type="Pfam" id="PF11838"/>
    </source>
</evidence>
<feature type="domain" description="Peptidase M1 membrane alanine aminopeptidase" evidence="15">
    <location>
        <begin position="221"/>
        <end position="438"/>
    </location>
</feature>
<dbReference type="GO" id="GO:0070006">
    <property type="term" value="F:metalloaminopeptidase activity"/>
    <property type="evidence" value="ECO:0007669"/>
    <property type="project" value="TreeGrafter"/>
</dbReference>
<evidence type="ECO:0000313" key="19">
    <source>
        <dbReference type="Proteomes" id="UP000461595"/>
    </source>
</evidence>
<evidence type="ECO:0000256" key="3">
    <source>
        <dbReference type="ARBA" id="ARBA00011245"/>
    </source>
</evidence>
<dbReference type="InterPro" id="IPR034016">
    <property type="entry name" value="M1_APN-typ"/>
</dbReference>
<dbReference type="SUPFAM" id="SSF55486">
    <property type="entry name" value="Metalloproteases ('zincins'), catalytic domain"/>
    <property type="match status" value="1"/>
</dbReference>
<feature type="domain" description="ERAP1-like C-terminal" evidence="16">
    <location>
        <begin position="515"/>
        <end position="827"/>
    </location>
</feature>
<evidence type="ECO:0000256" key="7">
    <source>
        <dbReference type="ARBA" id="ARBA00022801"/>
    </source>
</evidence>
<dbReference type="EMBL" id="WSRS01000010">
    <property type="protein sequence ID" value="MVX58440.1"/>
    <property type="molecule type" value="Genomic_DNA"/>
</dbReference>
<dbReference type="EC" id="3.4.11.-" evidence="14"/>
<keyword evidence="6 12" id="KW-0479">Metal-binding</keyword>